<dbReference type="Proteomes" id="UP000053105">
    <property type="component" value="Unassembled WGS sequence"/>
</dbReference>
<keyword evidence="2" id="KW-1185">Reference proteome</keyword>
<organism evidence="1 2">
    <name type="scientific">Melipona quadrifasciata</name>
    <dbReference type="NCBI Taxonomy" id="166423"/>
    <lineage>
        <taxon>Eukaryota</taxon>
        <taxon>Metazoa</taxon>
        <taxon>Ecdysozoa</taxon>
        <taxon>Arthropoda</taxon>
        <taxon>Hexapoda</taxon>
        <taxon>Insecta</taxon>
        <taxon>Pterygota</taxon>
        <taxon>Neoptera</taxon>
        <taxon>Endopterygota</taxon>
        <taxon>Hymenoptera</taxon>
        <taxon>Apocrita</taxon>
        <taxon>Aculeata</taxon>
        <taxon>Apoidea</taxon>
        <taxon>Anthophila</taxon>
        <taxon>Apidae</taxon>
        <taxon>Melipona</taxon>
    </lineage>
</organism>
<dbReference type="GO" id="GO:0003735">
    <property type="term" value="F:structural constituent of ribosome"/>
    <property type="evidence" value="ECO:0007669"/>
    <property type="project" value="InterPro"/>
</dbReference>
<protein>
    <submittedName>
        <fullName evidence="1">Uncharacterized protein</fullName>
    </submittedName>
</protein>
<dbReference type="PROSITE" id="PS00962">
    <property type="entry name" value="RIBOSOMAL_S2_1"/>
    <property type="match status" value="1"/>
</dbReference>
<reference evidence="1 2" key="1">
    <citation type="submission" date="2015-07" db="EMBL/GenBank/DDBJ databases">
        <title>The genome of Melipona quadrifasciata.</title>
        <authorList>
            <person name="Pan H."/>
            <person name="Kapheim K."/>
        </authorList>
    </citation>
    <scope>NUCLEOTIDE SEQUENCE [LARGE SCALE GENOMIC DNA]</scope>
    <source>
        <strain evidence="1">0111107301</strain>
        <tissue evidence="1">Whole body</tissue>
    </source>
</reference>
<dbReference type="GO" id="GO:0006412">
    <property type="term" value="P:translation"/>
    <property type="evidence" value="ECO:0007669"/>
    <property type="project" value="InterPro"/>
</dbReference>
<dbReference type="OrthoDB" id="10039049at2759"/>
<dbReference type="EMBL" id="KQ435719">
    <property type="protein sequence ID" value="KOX78728.1"/>
    <property type="molecule type" value="Genomic_DNA"/>
</dbReference>
<evidence type="ECO:0000313" key="2">
    <source>
        <dbReference type="Proteomes" id="UP000053105"/>
    </source>
</evidence>
<sequence length="259" mass="29409">MFDRTWGRSTSVSSFTFLTRFSLLSSILYAGLHLGLRDSSVPDNATPSHESRDPNQPIANFRCISVAPEEARFSDIETHFISTDNGNLHLRELKDVKDAWEGFEIIYPSVIIVWVVEYYSDNNIGLFTYNHTQVLGTVRNQSRLKLCRLKASLALSLGMSVHIHQRLGNTGIRGSYHCYYAVIGGIESKIERIEDSCLLENKCEIFKWSDILTSYYLPVGKYLHLYTAGALPTKYSIVQYTGPFVVLQIYTVQQSSDKM</sequence>
<gene>
    <name evidence="1" type="ORF">WN51_08487</name>
</gene>
<name>A0A0N0U744_9HYME</name>
<proteinExistence type="predicted"/>
<dbReference type="GO" id="GO:0005840">
    <property type="term" value="C:ribosome"/>
    <property type="evidence" value="ECO:0007669"/>
    <property type="project" value="InterPro"/>
</dbReference>
<dbReference type="AlphaFoldDB" id="A0A0N0U744"/>
<evidence type="ECO:0000313" key="1">
    <source>
        <dbReference type="EMBL" id="KOX78728.1"/>
    </source>
</evidence>
<dbReference type="InterPro" id="IPR018130">
    <property type="entry name" value="Ribosomal_uS2_CS"/>
</dbReference>
<accession>A0A0N0U744</accession>